<feature type="binding site" evidence="15">
    <location>
        <position position="444"/>
    </location>
    <ligand>
        <name>ATP</name>
        <dbReference type="ChEBI" id="CHEBI:30616"/>
    </ligand>
</feature>
<feature type="transmembrane region" description="Helical" evidence="17">
    <location>
        <begin position="326"/>
        <end position="351"/>
    </location>
</feature>
<proteinExistence type="inferred from homology"/>
<keyword evidence="4 17" id="KW-0812">Transmembrane</keyword>
<reference evidence="21" key="1">
    <citation type="submission" date="2021-06" db="EMBL/GenBank/DDBJ databases">
        <authorList>
            <person name="Kallberg Y."/>
            <person name="Tangrot J."/>
            <person name="Rosling A."/>
        </authorList>
    </citation>
    <scope>NUCLEOTIDE SEQUENCE</scope>
    <source>
        <strain evidence="21">MT106</strain>
    </source>
</reference>
<dbReference type="PANTHER" id="PTHR24092:SF180">
    <property type="entry name" value="PHOSPHOLIPID-TRANSPORTING ATPASE DNF1-RELATED"/>
    <property type="match status" value="1"/>
</dbReference>
<evidence type="ECO:0000256" key="4">
    <source>
        <dbReference type="ARBA" id="ARBA00022692"/>
    </source>
</evidence>
<keyword evidence="7 15" id="KW-0067">ATP-binding</keyword>
<keyword evidence="9 17" id="KW-1278">Translocase</keyword>
<comment type="catalytic activity">
    <reaction evidence="12 17">
        <text>ATP + H2O + phospholipidSide 1 = ADP + phosphate + phospholipidSide 2.</text>
        <dbReference type="EC" id="7.6.2.1"/>
    </reaction>
</comment>
<feature type="compositionally biased region" description="Low complexity" evidence="18">
    <location>
        <begin position="1290"/>
        <end position="1302"/>
    </location>
</feature>
<dbReference type="InterPro" id="IPR008250">
    <property type="entry name" value="ATPase_P-typ_transduc_dom_A_sf"/>
</dbReference>
<dbReference type="InterPro" id="IPR006539">
    <property type="entry name" value="P-type_ATPase_IV"/>
</dbReference>
<dbReference type="NCBIfam" id="TIGR01652">
    <property type="entry name" value="ATPase-Plipid"/>
    <property type="match status" value="2"/>
</dbReference>
<feature type="binding site" evidence="15">
    <location>
        <position position="446"/>
    </location>
    <ligand>
        <name>ATP</name>
        <dbReference type="ChEBI" id="CHEBI:30616"/>
    </ligand>
</feature>
<feature type="transmembrane region" description="Helical" evidence="17">
    <location>
        <begin position="1027"/>
        <end position="1048"/>
    </location>
</feature>
<evidence type="ECO:0000259" key="20">
    <source>
        <dbReference type="Pfam" id="PF16212"/>
    </source>
</evidence>
<feature type="transmembrane region" description="Helical" evidence="17">
    <location>
        <begin position="371"/>
        <end position="396"/>
    </location>
</feature>
<dbReference type="Pfam" id="PF13246">
    <property type="entry name" value="Cation_ATPase"/>
    <property type="match status" value="1"/>
</dbReference>
<feature type="transmembrane region" description="Helical" evidence="17">
    <location>
        <begin position="987"/>
        <end position="1007"/>
    </location>
</feature>
<feature type="binding site" evidence="16">
    <location>
        <position position="446"/>
    </location>
    <ligand>
        <name>Mg(2+)</name>
        <dbReference type="ChEBI" id="CHEBI:18420"/>
    </ligand>
</feature>
<dbReference type="EC" id="7.6.2.1" evidence="17"/>
<name>A0A9N9A2H0_9GLOM</name>
<evidence type="ECO:0000256" key="6">
    <source>
        <dbReference type="ARBA" id="ARBA00022741"/>
    </source>
</evidence>
<keyword evidence="22" id="KW-1185">Reference proteome</keyword>
<feature type="binding site" evidence="15">
    <location>
        <position position="821"/>
    </location>
    <ligand>
        <name>ATP</name>
        <dbReference type="ChEBI" id="CHEBI:30616"/>
    </ligand>
</feature>
<sequence length="1344" mass="152002">MSFLTRLLARNNSRENVSEEQTRKLSAASTYMLPKRRIYVNTPLPSNELDQNGEPQVVYVPNKIRTAKYTLFTFLPKNLFEQFRRVANLYFLFLVILQCVPIFGGENPVFFVVSPLLSIIIVTAFRDAFEDYKRRTQDNLLNRSITLRLTGWRNVNFCAADGTHVRVGDLVKLKNDEAVPADMIILSTSEPDGLCYVETKNLDGETNLKVRHAISSTSYIISESDCENANFYVESEPPHTNLYSYTGVLHFLSGNNSNTISSDNNSTSEQKVEPVSINDVLLRGCILRNTEWVIGLVMFTGTDTKIILNSGDTPSKRSRIEVETNFHVSMNFIILFFICLGSSIADGFYVSQASSSADFFEDDGDDDTGSSLLSGLLTFWICLIIFQNIVPISLYITIEMVKTVQAYFIHSDVDLYYEKLDYPCTPKTWNISDDLGQIEYIFSDKTGTLTQNVMEFKKCTINGVSYGKGETDTTRGSKLQQKLDGEKEFDSEDDLNKHLEREKQLMLDEMSKLFDNRYVSSNVTFIDSKLFHDLKLENQQSRAIHDFFSALALCHTVLADRPDPNNSFLIDYKAQSPDESALVGAARDVGFVFVDRHQETLVIEVMGEQKEFTLLNVLEFNSTRKRMSVIVRPPEGGVILICKGADRLRTLCIAYRVISDEEYNTWAQKYAEASSSINDREEKIAETCELIEHSLTLMGGTAIEDRLQEGVPECIATLAQAGIKLWVLTGDKTETAINIGFACNLLQKDMQLIIVNASDKQNTASQLREALDTVLGPQSKKTHDRHALVIDGQTLKHALSPEVKELFLDVGKQCQSVVCCRVSPLQKAKVVELVKNGLNVMTLSIGDGANDVSMIQEANIGVGIAGEEGRQAAMAADYAVAQFRYLTKLLLVHGRWSYLRIAEMISCFFYKNIVWTFAMFWFQFYAGFTATYLYDYSFITFYNLVFTAFPVMFLGAFDQDVDAKTSLKYPPLYKRGILQQDFTKSKFWLYVLDAIYQSVICFFIPFATMHYGSSHANGLDNNGLQQLGTLIAGTVVVTVNLYVGLNILSWTWMMFVVIGLSILSFYAWAEFYSLFVSFAFFRVDQFLYTEVDFWLTISLAVLLSILPRFTIKYLHKTYWPIDVDIVREQVYRLKKPKHRKKQGRSREIPEEDQIPIAPRKTDDSSGTQHEYPDSDSEQEMPAPPSPKLEPTTPSTFARTVSLRSEDQLLFMDSGKRQSFTGFAFSGEESGFESFRRSIYRPVQNRLDLHRAQSLATSTPRRNNNIFSSTLSPINRSRTLPSTLFRRRDPSPLSLSPNNPSSSDTENNGGAGGRRQRSTGGEEVELSTFNHLVLSLSSFRPPEIL</sequence>
<dbReference type="InterPro" id="IPR023298">
    <property type="entry name" value="ATPase_P-typ_TM_dom_sf"/>
</dbReference>
<dbReference type="SUPFAM" id="SSF81653">
    <property type="entry name" value="Calcium ATPase, transduction domain A"/>
    <property type="match status" value="1"/>
</dbReference>
<feature type="binding site" evidence="15">
    <location>
        <position position="649"/>
    </location>
    <ligand>
        <name>ATP</name>
        <dbReference type="ChEBI" id="CHEBI:30616"/>
    </ligand>
</feature>
<organism evidence="21 22">
    <name type="scientific">Ambispora gerdemannii</name>
    <dbReference type="NCBI Taxonomy" id="144530"/>
    <lineage>
        <taxon>Eukaryota</taxon>
        <taxon>Fungi</taxon>
        <taxon>Fungi incertae sedis</taxon>
        <taxon>Mucoromycota</taxon>
        <taxon>Glomeromycotina</taxon>
        <taxon>Glomeromycetes</taxon>
        <taxon>Archaeosporales</taxon>
        <taxon>Ambisporaceae</taxon>
        <taxon>Ambispora</taxon>
    </lineage>
</organism>
<evidence type="ECO:0000256" key="15">
    <source>
        <dbReference type="PIRSR" id="PIRSR606539-2"/>
    </source>
</evidence>
<dbReference type="EMBL" id="CAJVPL010000620">
    <property type="protein sequence ID" value="CAG8515290.1"/>
    <property type="molecule type" value="Genomic_DNA"/>
</dbReference>
<dbReference type="Pfam" id="PF16209">
    <property type="entry name" value="PhoLip_ATPase_N"/>
    <property type="match status" value="1"/>
</dbReference>
<evidence type="ECO:0000256" key="10">
    <source>
        <dbReference type="ARBA" id="ARBA00022989"/>
    </source>
</evidence>
<dbReference type="InterPro" id="IPR023214">
    <property type="entry name" value="HAD_sf"/>
</dbReference>
<keyword evidence="5 16" id="KW-0479">Metal-binding</keyword>
<dbReference type="Gene3D" id="2.70.150.10">
    <property type="entry name" value="Calcium-transporting ATPase, cytoplasmic transduction domain A"/>
    <property type="match status" value="1"/>
</dbReference>
<dbReference type="InterPro" id="IPR001757">
    <property type="entry name" value="P_typ_ATPase"/>
</dbReference>
<feature type="binding site" evidence="15">
    <location>
        <position position="850"/>
    </location>
    <ligand>
        <name>ATP</name>
        <dbReference type="ChEBI" id="CHEBI:30616"/>
    </ligand>
</feature>
<dbReference type="InterPro" id="IPR032630">
    <property type="entry name" value="P_typ_ATPase_c"/>
</dbReference>
<feature type="domain" description="P-type ATPase N-terminal" evidence="19">
    <location>
        <begin position="48"/>
        <end position="103"/>
    </location>
</feature>
<dbReference type="InterPro" id="IPR023299">
    <property type="entry name" value="ATPase_P-typ_cyto_dom_N"/>
</dbReference>
<dbReference type="FunFam" id="3.40.50.1000:FF:000001">
    <property type="entry name" value="Phospholipid-transporting ATPase IC"/>
    <property type="match status" value="1"/>
</dbReference>
<feature type="binding site" evidence="16">
    <location>
        <position position="444"/>
    </location>
    <ligand>
        <name>Mg(2+)</name>
        <dbReference type="ChEBI" id="CHEBI:18420"/>
    </ligand>
</feature>
<feature type="transmembrane region" description="Helical" evidence="17">
    <location>
        <begin position="86"/>
        <end position="103"/>
    </location>
</feature>
<evidence type="ECO:0000313" key="22">
    <source>
        <dbReference type="Proteomes" id="UP000789831"/>
    </source>
</evidence>
<feature type="binding site" evidence="15">
    <location>
        <position position="827"/>
    </location>
    <ligand>
        <name>ATP</name>
        <dbReference type="ChEBI" id="CHEBI:30616"/>
    </ligand>
</feature>
<feature type="binding site" evidence="16">
    <location>
        <position position="847"/>
    </location>
    <ligand>
        <name>Mg(2+)</name>
        <dbReference type="ChEBI" id="CHEBI:18420"/>
    </ligand>
</feature>
<evidence type="ECO:0000256" key="12">
    <source>
        <dbReference type="ARBA" id="ARBA00034036"/>
    </source>
</evidence>
<feature type="domain" description="P-type ATPase C-terminal" evidence="20">
    <location>
        <begin position="873"/>
        <end position="1120"/>
    </location>
</feature>
<dbReference type="GO" id="GO:0012505">
    <property type="term" value="C:endomembrane system"/>
    <property type="evidence" value="ECO:0007669"/>
    <property type="project" value="UniProtKB-SubCell"/>
</dbReference>
<feature type="binding site" evidence="15">
    <location>
        <position position="731"/>
    </location>
    <ligand>
        <name>ATP</name>
        <dbReference type="ChEBI" id="CHEBI:30616"/>
    </ligand>
</feature>
<feature type="compositionally biased region" description="Polar residues" evidence="18">
    <location>
        <begin position="1253"/>
        <end position="1281"/>
    </location>
</feature>
<feature type="binding site" evidence="15">
    <location>
        <position position="730"/>
    </location>
    <ligand>
        <name>ATP</name>
        <dbReference type="ChEBI" id="CHEBI:30616"/>
    </ligand>
</feature>
<keyword evidence="8 16" id="KW-0460">Magnesium</keyword>
<dbReference type="OrthoDB" id="377733at2759"/>
<comment type="cofactor">
    <cofactor evidence="16">
        <name>Mg(2+)</name>
        <dbReference type="ChEBI" id="CHEBI:18420"/>
    </cofactor>
</comment>
<feature type="region of interest" description="Disordered" evidence="18">
    <location>
        <begin position="1252"/>
        <end position="1323"/>
    </location>
</feature>
<evidence type="ECO:0000256" key="13">
    <source>
        <dbReference type="ARBA" id="ARBA00049128"/>
    </source>
</evidence>
<feature type="binding site" evidence="15">
    <location>
        <position position="729"/>
    </location>
    <ligand>
        <name>ATP</name>
        <dbReference type="ChEBI" id="CHEBI:30616"/>
    </ligand>
</feature>
<evidence type="ECO:0000256" key="1">
    <source>
        <dbReference type="ARBA" id="ARBA00004127"/>
    </source>
</evidence>
<protein>
    <recommendedName>
        <fullName evidence="17">Phospholipid-transporting ATPase</fullName>
        <ecNumber evidence="17">7.6.2.1</ecNumber>
    </recommendedName>
</protein>
<dbReference type="InterPro" id="IPR036412">
    <property type="entry name" value="HAD-like_sf"/>
</dbReference>
<feature type="binding site" evidence="15">
    <location>
        <position position="643"/>
    </location>
    <ligand>
        <name>ATP</name>
        <dbReference type="ChEBI" id="CHEBI:30616"/>
    </ligand>
</feature>
<evidence type="ECO:0000313" key="21">
    <source>
        <dbReference type="EMBL" id="CAG8515290.1"/>
    </source>
</evidence>
<dbReference type="GO" id="GO:0045332">
    <property type="term" value="P:phospholipid translocation"/>
    <property type="evidence" value="ECO:0007669"/>
    <property type="project" value="TreeGrafter"/>
</dbReference>
<evidence type="ECO:0000256" key="9">
    <source>
        <dbReference type="ARBA" id="ARBA00022967"/>
    </source>
</evidence>
<feature type="transmembrane region" description="Helical" evidence="17">
    <location>
        <begin position="1055"/>
        <end position="1081"/>
    </location>
</feature>
<dbReference type="FunFam" id="3.40.50.1000:FF:000014">
    <property type="entry name" value="Phospholipid-transporting ATPase"/>
    <property type="match status" value="1"/>
</dbReference>
<evidence type="ECO:0000256" key="17">
    <source>
        <dbReference type="RuleBase" id="RU362033"/>
    </source>
</evidence>
<comment type="similarity">
    <text evidence="2 17">Belongs to the cation transport ATPase (P-type) (TC 3.A.3) family. Type IV subfamily.</text>
</comment>
<feature type="binding site" evidence="15">
    <location>
        <position position="445"/>
    </location>
    <ligand>
        <name>ATP</name>
        <dbReference type="ChEBI" id="CHEBI:30616"/>
    </ligand>
</feature>
<evidence type="ECO:0000256" key="8">
    <source>
        <dbReference type="ARBA" id="ARBA00022842"/>
    </source>
</evidence>
<dbReference type="Proteomes" id="UP000789831">
    <property type="component" value="Unassembled WGS sequence"/>
</dbReference>
<dbReference type="SFLD" id="SFLDF00027">
    <property type="entry name" value="p-type_atpase"/>
    <property type="match status" value="1"/>
</dbReference>
<feature type="transmembrane region" description="Helical" evidence="17">
    <location>
        <begin position="939"/>
        <end position="957"/>
    </location>
</feature>
<evidence type="ECO:0000256" key="5">
    <source>
        <dbReference type="ARBA" id="ARBA00022723"/>
    </source>
</evidence>
<feature type="transmembrane region" description="Helical" evidence="17">
    <location>
        <begin position="1093"/>
        <end position="1111"/>
    </location>
</feature>
<evidence type="ECO:0000256" key="7">
    <source>
        <dbReference type="ARBA" id="ARBA00022840"/>
    </source>
</evidence>
<evidence type="ECO:0000256" key="18">
    <source>
        <dbReference type="SAM" id="MobiDB-lite"/>
    </source>
</evidence>
<dbReference type="SUPFAM" id="SSF81665">
    <property type="entry name" value="Calcium ATPase, transmembrane domain M"/>
    <property type="match status" value="1"/>
</dbReference>
<evidence type="ECO:0000256" key="14">
    <source>
        <dbReference type="PIRSR" id="PIRSR606539-1"/>
    </source>
</evidence>
<dbReference type="SUPFAM" id="SSF56784">
    <property type="entry name" value="HAD-like"/>
    <property type="match status" value="1"/>
</dbReference>
<dbReference type="GO" id="GO:0005524">
    <property type="term" value="F:ATP binding"/>
    <property type="evidence" value="ECO:0007669"/>
    <property type="project" value="UniProtKB-UniRule"/>
</dbReference>
<evidence type="ECO:0000259" key="19">
    <source>
        <dbReference type="Pfam" id="PF16209"/>
    </source>
</evidence>
<dbReference type="GO" id="GO:0005886">
    <property type="term" value="C:plasma membrane"/>
    <property type="evidence" value="ECO:0007669"/>
    <property type="project" value="TreeGrafter"/>
</dbReference>
<feature type="binding site" evidence="15">
    <location>
        <position position="851"/>
    </location>
    <ligand>
        <name>ATP</name>
        <dbReference type="ChEBI" id="CHEBI:30616"/>
    </ligand>
</feature>
<dbReference type="GO" id="GO:0016887">
    <property type="term" value="F:ATP hydrolysis activity"/>
    <property type="evidence" value="ECO:0007669"/>
    <property type="project" value="InterPro"/>
</dbReference>
<feature type="transmembrane region" description="Helical" evidence="17">
    <location>
        <begin position="913"/>
        <end position="933"/>
    </location>
</feature>
<dbReference type="PANTHER" id="PTHR24092">
    <property type="entry name" value="PROBABLE PHOSPHOLIPID-TRANSPORTING ATPASE"/>
    <property type="match status" value="1"/>
</dbReference>
<dbReference type="Gene3D" id="3.40.1110.10">
    <property type="entry name" value="Calcium-transporting ATPase, cytoplasmic domain N"/>
    <property type="match status" value="1"/>
</dbReference>
<dbReference type="GO" id="GO:0000287">
    <property type="term" value="F:magnesium ion binding"/>
    <property type="evidence" value="ECO:0007669"/>
    <property type="project" value="UniProtKB-UniRule"/>
</dbReference>
<evidence type="ECO:0000256" key="16">
    <source>
        <dbReference type="PIRSR" id="PIRSR606539-3"/>
    </source>
</evidence>
<feature type="binding site" evidence="15">
    <location>
        <position position="579"/>
    </location>
    <ligand>
        <name>ATP</name>
        <dbReference type="ChEBI" id="CHEBI:30616"/>
    </ligand>
</feature>
<feature type="transmembrane region" description="Helical" evidence="17">
    <location>
        <begin position="109"/>
        <end position="129"/>
    </location>
</feature>
<keyword evidence="6 15" id="KW-0547">Nucleotide-binding</keyword>
<dbReference type="InterPro" id="IPR044492">
    <property type="entry name" value="P_typ_ATPase_HD_dom"/>
</dbReference>
<dbReference type="SFLD" id="SFLDG00002">
    <property type="entry name" value="C1.7:_P-type_atpase_like"/>
    <property type="match status" value="1"/>
</dbReference>
<dbReference type="PRINTS" id="PR00119">
    <property type="entry name" value="CATATPASE"/>
</dbReference>
<dbReference type="PROSITE" id="PS00154">
    <property type="entry name" value="ATPASE_E1_E2"/>
    <property type="match status" value="1"/>
</dbReference>
<keyword evidence="11 17" id="KW-0472">Membrane</keyword>
<gene>
    <name evidence="21" type="ORF">AGERDE_LOCUS4951</name>
</gene>
<comment type="catalytic activity">
    <reaction evidence="13">
        <text>a 1,2-diacyl-sn-glycero-3-phosphoethanolamine(out) + ATP + H2O = a 1,2-diacyl-sn-glycero-3-phosphoethanolamine(in) + ADP + phosphate + H(+)</text>
        <dbReference type="Rhea" id="RHEA:66132"/>
        <dbReference type="ChEBI" id="CHEBI:15377"/>
        <dbReference type="ChEBI" id="CHEBI:15378"/>
        <dbReference type="ChEBI" id="CHEBI:30616"/>
        <dbReference type="ChEBI" id="CHEBI:43474"/>
        <dbReference type="ChEBI" id="CHEBI:64612"/>
        <dbReference type="ChEBI" id="CHEBI:456216"/>
    </reaction>
    <physiologicalReaction direction="left-to-right" evidence="13">
        <dbReference type="Rhea" id="RHEA:66133"/>
    </physiologicalReaction>
</comment>
<evidence type="ECO:0000256" key="3">
    <source>
        <dbReference type="ARBA" id="ARBA00022448"/>
    </source>
</evidence>
<feature type="binding site" evidence="15">
    <location>
        <position position="620"/>
    </location>
    <ligand>
        <name>ATP</name>
        <dbReference type="ChEBI" id="CHEBI:30616"/>
    </ligand>
</feature>
<dbReference type="SUPFAM" id="SSF81660">
    <property type="entry name" value="Metal cation-transporting ATPase, ATP-binding domain N"/>
    <property type="match status" value="1"/>
</dbReference>
<dbReference type="InterPro" id="IPR032631">
    <property type="entry name" value="P-type_ATPase_N"/>
</dbReference>
<dbReference type="SFLD" id="SFLDS00003">
    <property type="entry name" value="Haloacid_Dehalogenase"/>
    <property type="match status" value="1"/>
</dbReference>
<feature type="active site" description="4-aspartylphosphate intermediate" evidence="14">
    <location>
        <position position="444"/>
    </location>
</feature>
<keyword evidence="10 17" id="KW-1133">Transmembrane helix</keyword>
<accession>A0A9N9A2H0</accession>
<dbReference type="Pfam" id="PF16212">
    <property type="entry name" value="PhoLip_ATPase_C"/>
    <property type="match status" value="1"/>
</dbReference>
<feature type="region of interest" description="Disordered" evidence="18">
    <location>
        <begin position="1136"/>
        <end position="1194"/>
    </location>
</feature>
<dbReference type="GO" id="GO:0140326">
    <property type="term" value="F:ATPase-coupled intramembrane lipid transporter activity"/>
    <property type="evidence" value="ECO:0007669"/>
    <property type="project" value="UniProtKB-EC"/>
</dbReference>
<evidence type="ECO:0000256" key="2">
    <source>
        <dbReference type="ARBA" id="ARBA00008109"/>
    </source>
</evidence>
<feature type="binding site" evidence="16">
    <location>
        <position position="851"/>
    </location>
    <ligand>
        <name>Mg(2+)</name>
        <dbReference type="ChEBI" id="CHEBI:18420"/>
    </ligand>
</feature>
<dbReference type="NCBIfam" id="TIGR01494">
    <property type="entry name" value="ATPase_P-type"/>
    <property type="match status" value="2"/>
</dbReference>
<dbReference type="Gene3D" id="3.40.50.1000">
    <property type="entry name" value="HAD superfamily/HAD-like"/>
    <property type="match status" value="1"/>
</dbReference>
<keyword evidence="3" id="KW-0813">Transport</keyword>
<comment type="caution">
    <text evidence="21">The sequence shown here is derived from an EMBL/GenBank/DDBJ whole genome shotgun (WGS) entry which is preliminary data.</text>
</comment>
<comment type="subcellular location">
    <subcellularLocation>
        <location evidence="1">Endomembrane system</location>
        <topology evidence="1">Multi-pass membrane protein</topology>
    </subcellularLocation>
    <subcellularLocation>
        <location evidence="17">Membrane</location>
        <topology evidence="17">Multi-pass membrane protein</topology>
    </subcellularLocation>
</comment>
<dbReference type="InterPro" id="IPR018303">
    <property type="entry name" value="ATPase_P-typ_P_site"/>
</dbReference>
<evidence type="ECO:0000256" key="11">
    <source>
        <dbReference type="ARBA" id="ARBA00023136"/>
    </source>
</evidence>
<dbReference type="CDD" id="cd02073">
    <property type="entry name" value="P-type_ATPase_APLT_Dnf-like"/>
    <property type="match status" value="1"/>
</dbReference>